<evidence type="ECO:0000313" key="2">
    <source>
        <dbReference type="Proteomes" id="UP001369815"/>
    </source>
</evidence>
<accession>A0AAX6MA52</accession>
<proteinExistence type="predicted"/>
<evidence type="ECO:0000313" key="1">
    <source>
        <dbReference type="EMBL" id="KAK6949519.1"/>
    </source>
</evidence>
<reference evidence="1 2" key="1">
    <citation type="journal article" date="2024" name="Front Chem Biol">
        <title>Unveiling the potential of Daldinia eschscholtzii MFLUCC 19-0629 through bioactivity and bioinformatics studies for enhanced sustainable agriculture production.</title>
        <authorList>
            <person name="Brooks S."/>
            <person name="Weaver J.A."/>
            <person name="Klomchit A."/>
            <person name="Alharthi S.A."/>
            <person name="Onlamun T."/>
            <person name="Nurani R."/>
            <person name="Vong T.K."/>
            <person name="Alberti F."/>
            <person name="Greco C."/>
        </authorList>
    </citation>
    <scope>NUCLEOTIDE SEQUENCE [LARGE SCALE GENOMIC DNA]</scope>
    <source>
        <strain evidence="1">MFLUCC 19-0629</strain>
    </source>
</reference>
<organism evidence="1 2">
    <name type="scientific">Daldinia eschscholtzii</name>
    <dbReference type="NCBI Taxonomy" id="292717"/>
    <lineage>
        <taxon>Eukaryota</taxon>
        <taxon>Fungi</taxon>
        <taxon>Dikarya</taxon>
        <taxon>Ascomycota</taxon>
        <taxon>Pezizomycotina</taxon>
        <taxon>Sordariomycetes</taxon>
        <taxon>Xylariomycetidae</taxon>
        <taxon>Xylariales</taxon>
        <taxon>Hypoxylaceae</taxon>
        <taxon>Daldinia</taxon>
    </lineage>
</organism>
<name>A0AAX6MA52_9PEZI</name>
<keyword evidence="2" id="KW-1185">Reference proteome</keyword>
<protein>
    <submittedName>
        <fullName evidence="1">Uncharacterized protein</fullName>
    </submittedName>
</protein>
<dbReference type="EMBL" id="JBANMG010000009">
    <property type="protein sequence ID" value="KAK6949519.1"/>
    <property type="molecule type" value="Genomic_DNA"/>
</dbReference>
<dbReference type="Proteomes" id="UP001369815">
    <property type="component" value="Unassembled WGS sequence"/>
</dbReference>
<dbReference type="AlphaFoldDB" id="A0AAX6MA52"/>
<sequence length="131" mass="14097">MNDRKPENGSVSRVGSADVVDDVVEGISDEKVLDEVILGEVSMLLIEEVVEIIAEELVSVADVLSDDEVSEGLVEEAVSVTVMLSVDEISEELGEELVEEIAAEDSVLDVVELSRIVEEIVEDRATELVVG</sequence>
<comment type="caution">
    <text evidence="1">The sequence shown here is derived from an EMBL/GenBank/DDBJ whole genome shotgun (WGS) entry which is preliminary data.</text>
</comment>
<gene>
    <name evidence="1" type="ORF">Daesc_009601</name>
</gene>